<dbReference type="CDD" id="cd17267">
    <property type="entry name" value="RMtype1_S_EcoAO83I-TRD1-CR1_like"/>
    <property type="match status" value="1"/>
</dbReference>
<comment type="similarity">
    <text evidence="1">Belongs to the type-I restriction system S methylase family.</text>
</comment>
<name>A0A7T8BAY7_9SPIR</name>
<evidence type="ECO:0000313" key="5">
    <source>
        <dbReference type="EMBL" id="QQO08658.1"/>
    </source>
</evidence>
<keyword evidence="5" id="KW-0378">Hydrolase</keyword>
<dbReference type="InterPro" id="IPR052021">
    <property type="entry name" value="Type-I_RS_S_subunit"/>
</dbReference>
<dbReference type="Proteomes" id="UP000595917">
    <property type="component" value="Chromosome"/>
</dbReference>
<dbReference type="InterPro" id="IPR044946">
    <property type="entry name" value="Restrct_endonuc_typeI_TRD_sf"/>
</dbReference>
<evidence type="ECO:0000256" key="3">
    <source>
        <dbReference type="ARBA" id="ARBA00023125"/>
    </source>
</evidence>
<dbReference type="SUPFAM" id="SSF116734">
    <property type="entry name" value="DNA methylase specificity domain"/>
    <property type="match status" value="2"/>
</dbReference>
<dbReference type="PANTHER" id="PTHR30408:SF12">
    <property type="entry name" value="TYPE I RESTRICTION ENZYME MJAVIII SPECIFICITY SUBUNIT"/>
    <property type="match status" value="1"/>
</dbReference>
<keyword evidence="6" id="KW-1185">Reference proteome</keyword>
<keyword evidence="5" id="KW-0255">Endonuclease</keyword>
<dbReference type="EMBL" id="CP067089">
    <property type="protein sequence ID" value="QQO08658.1"/>
    <property type="molecule type" value="Genomic_DNA"/>
</dbReference>
<dbReference type="RefSeq" id="WP_215625964.1">
    <property type="nucleotide sequence ID" value="NZ_CP067089.2"/>
</dbReference>
<reference evidence="5" key="1">
    <citation type="submission" date="2021-01" db="EMBL/GenBank/DDBJ databases">
        <title>Description of Breznakiella homolactica.</title>
        <authorList>
            <person name="Song Y."/>
            <person name="Brune A."/>
        </authorList>
    </citation>
    <scope>NUCLEOTIDE SEQUENCE</scope>
    <source>
        <strain evidence="5">RmG30</strain>
    </source>
</reference>
<protein>
    <submittedName>
        <fullName evidence="5">Restriction endonuclease subunit S</fullName>
    </submittedName>
</protein>
<dbReference type="Pfam" id="PF01420">
    <property type="entry name" value="Methylase_S"/>
    <property type="match status" value="2"/>
</dbReference>
<dbReference type="KEGG" id="bhc:JFL75_17270"/>
<dbReference type="Gene3D" id="1.10.287.1120">
    <property type="entry name" value="Bipartite methylase S protein"/>
    <property type="match status" value="2"/>
</dbReference>
<evidence type="ECO:0000256" key="2">
    <source>
        <dbReference type="ARBA" id="ARBA00022747"/>
    </source>
</evidence>
<feature type="domain" description="Type I restriction modification DNA specificity" evidence="4">
    <location>
        <begin position="194"/>
        <end position="345"/>
    </location>
</feature>
<keyword evidence="3" id="KW-0238">DNA-binding</keyword>
<accession>A0A7T8BAY7</accession>
<dbReference type="PANTHER" id="PTHR30408">
    <property type="entry name" value="TYPE-1 RESTRICTION ENZYME ECOKI SPECIFICITY PROTEIN"/>
    <property type="match status" value="1"/>
</dbReference>
<gene>
    <name evidence="5" type="ORF">JFL75_17270</name>
</gene>
<dbReference type="GO" id="GO:0004519">
    <property type="term" value="F:endonuclease activity"/>
    <property type="evidence" value="ECO:0007669"/>
    <property type="project" value="UniProtKB-KW"/>
</dbReference>
<keyword evidence="5" id="KW-0540">Nuclease</keyword>
<evidence type="ECO:0000259" key="4">
    <source>
        <dbReference type="Pfam" id="PF01420"/>
    </source>
</evidence>
<feature type="domain" description="Type I restriction modification DNA specificity" evidence="4">
    <location>
        <begin position="1"/>
        <end position="149"/>
    </location>
</feature>
<organism evidence="5 6">
    <name type="scientific">Breznakiella homolactica</name>
    <dbReference type="NCBI Taxonomy" id="2798577"/>
    <lineage>
        <taxon>Bacteria</taxon>
        <taxon>Pseudomonadati</taxon>
        <taxon>Spirochaetota</taxon>
        <taxon>Spirochaetia</taxon>
        <taxon>Spirochaetales</taxon>
        <taxon>Breznakiellaceae</taxon>
        <taxon>Breznakiella</taxon>
    </lineage>
</organism>
<evidence type="ECO:0000313" key="6">
    <source>
        <dbReference type="Proteomes" id="UP000595917"/>
    </source>
</evidence>
<dbReference type="REBASE" id="494174">
    <property type="entry name" value="S.SbaRmG30ORF17265P"/>
</dbReference>
<keyword evidence="2" id="KW-0680">Restriction system</keyword>
<sequence length="592" mass="66586">MVGWEKKKISDIAPLQRGFDLPSQNIIAGKYPIVYSNGINGFHKYAMASAPGLVTGRSGTIGALHFIEQDYWPHNTTLWVTDFKGNDPKFIYYLYKSLNWKIYATGSGVPTLNRNDIHDTILSIPPLPEQRAIAAALSDVDSYIAALERLIAKKRNIKQGAMQELLKPKENWEEHCLNYYGYFSSGNGFPLLYQGEKSGKYPFYKVSDFNNPGNERFMVSANNYISQMTASHLKCNIIEVGAIIFAKIGAAIFLERKKQAAYPCCIDNNMMAFTVYKEKGDSKYFTYVLQSMKLGDLVTATALPSLSGKQIGEIIRKHPQKPEQARIAQILSDMDAEIDALTAQLTKAKLIKQGIMQELLTGRIRLVTDKTSDAAAPKAKVIPFPTAEAKPAAASSNKKHNQQFDDAVAFSMIVENFYHPKYRLGRVKIFKLMYLLRRYQEIKTAGFTKQAAGPYKSEARYKGGEKIAIDKGYVIETKVKGKEGFIISKGNNIAAALKYAEDWHWQDNVQWLISNFQYKTRDDLETLTTVDMAACELRENGKTVNLQSIKEVIRSNPKWKQKLSKPHFADANIAQAIKWSIELFGTEAPQNA</sequence>
<dbReference type="InterPro" id="IPR000055">
    <property type="entry name" value="Restrct_endonuc_typeI_TRD"/>
</dbReference>
<dbReference type="GO" id="GO:0003677">
    <property type="term" value="F:DNA binding"/>
    <property type="evidence" value="ECO:0007669"/>
    <property type="project" value="UniProtKB-KW"/>
</dbReference>
<proteinExistence type="inferred from homology"/>
<dbReference type="Gene3D" id="3.90.220.20">
    <property type="entry name" value="DNA methylase specificity domains"/>
    <property type="match status" value="2"/>
</dbReference>
<dbReference type="AlphaFoldDB" id="A0A7T8BAY7"/>
<dbReference type="GO" id="GO:0009307">
    <property type="term" value="P:DNA restriction-modification system"/>
    <property type="evidence" value="ECO:0007669"/>
    <property type="project" value="UniProtKB-KW"/>
</dbReference>
<evidence type="ECO:0000256" key="1">
    <source>
        <dbReference type="ARBA" id="ARBA00010923"/>
    </source>
</evidence>